<protein>
    <submittedName>
        <fullName evidence="8">Iron siderophore-binding protein</fullName>
    </submittedName>
</protein>
<evidence type="ECO:0000259" key="7">
    <source>
        <dbReference type="PROSITE" id="PS50983"/>
    </source>
</evidence>
<comment type="caution">
    <text evidence="8">The sequence shown here is derived from an EMBL/GenBank/DDBJ whole genome shotgun (WGS) entry which is preliminary data.</text>
</comment>
<evidence type="ECO:0000256" key="5">
    <source>
        <dbReference type="SAM" id="Coils"/>
    </source>
</evidence>
<dbReference type="Pfam" id="PF01497">
    <property type="entry name" value="Peripla_BP_2"/>
    <property type="match status" value="1"/>
</dbReference>
<dbReference type="PANTHER" id="PTHR30532">
    <property type="entry name" value="IRON III DICITRATE-BINDING PERIPLASMIC PROTEIN"/>
    <property type="match status" value="1"/>
</dbReference>
<dbReference type="AlphaFoldDB" id="A0A8J3HWW0"/>
<dbReference type="InterPro" id="IPR002491">
    <property type="entry name" value="ABC_transptr_periplasmic_BD"/>
</dbReference>
<evidence type="ECO:0000313" key="9">
    <source>
        <dbReference type="Proteomes" id="UP000612362"/>
    </source>
</evidence>
<keyword evidence="3" id="KW-0813">Transport</keyword>
<dbReference type="PROSITE" id="PS51257">
    <property type="entry name" value="PROKAR_LIPOPROTEIN"/>
    <property type="match status" value="1"/>
</dbReference>
<evidence type="ECO:0000313" key="8">
    <source>
        <dbReference type="EMBL" id="GHO42510.1"/>
    </source>
</evidence>
<dbReference type="PANTHER" id="PTHR30532:SF1">
    <property type="entry name" value="IRON(3+)-HYDROXAMATE-BINDING PROTEIN FHUD"/>
    <property type="match status" value="1"/>
</dbReference>
<dbReference type="Proteomes" id="UP000612362">
    <property type="component" value="Unassembled WGS sequence"/>
</dbReference>
<feature type="domain" description="Fe/B12 periplasmic-binding" evidence="7">
    <location>
        <begin position="56"/>
        <end position="313"/>
    </location>
</feature>
<dbReference type="EMBL" id="BNJF01000001">
    <property type="protein sequence ID" value="GHO42510.1"/>
    <property type="molecule type" value="Genomic_DNA"/>
</dbReference>
<accession>A0A8J3HWW0</accession>
<keyword evidence="4 6" id="KW-0732">Signal</keyword>
<evidence type="ECO:0000256" key="2">
    <source>
        <dbReference type="ARBA" id="ARBA00008814"/>
    </source>
</evidence>
<evidence type="ECO:0000256" key="4">
    <source>
        <dbReference type="ARBA" id="ARBA00022729"/>
    </source>
</evidence>
<evidence type="ECO:0000256" key="1">
    <source>
        <dbReference type="ARBA" id="ARBA00004196"/>
    </source>
</evidence>
<evidence type="ECO:0000256" key="3">
    <source>
        <dbReference type="ARBA" id="ARBA00022448"/>
    </source>
</evidence>
<feature type="signal peptide" evidence="6">
    <location>
        <begin position="1"/>
        <end position="20"/>
    </location>
</feature>
<dbReference type="GO" id="GO:0030288">
    <property type="term" value="C:outer membrane-bounded periplasmic space"/>
    <property type="evidence" value="ECO:0007669"/>
    <property type="project" value="TreeGrafter"/>
</dbReference>
<feature type="coiled-coil region" evidence="5">
    <location>
        <begin position="157"/>
        <end position="184"/>
    </location>
</feature>
<dbReference type="SUPFAM" id="SSF53807">
    <property type="entry name" value="Helical backbone' metal receptor"/>
    <property type="match status" value="1"/>
</dbReference>
<feature type="chain" id="PRO_5035320526" evidence="6">
    <location>
        <begin position="21"/>
        <end position="313"/>
    </location>
</feature>
<name>A0A8J3HWW0_9CHLR</name>
<dbReference type="Gene3D" id="3.40.50.1980">
    <property type="entry name" value="Nitrogenase molybdenum iron protein domain"/>
    <property type="match status" value="2"/>
</dbReference>
<dbReference type="CDD" id="cd01146">
    <property type="entry name" value="FhuD"/>
    <property type="match status" value="1"/>
</dbReference>
<dbReference type="GO" id="GO:1901678">
    <property type="term" value="P:iron coordination entity transport"/>
    <property type="evidence" value="ECO:0007669"/>
    <property type="project" value="UniProtKB-ARBA"/>
</dbReference>
<comment type="subcellular location">
    <subcellularLocation>
        <location evidence="1">Cell envelope</location>
    </subcellularLocation>
</comment>
<dbReference type="InterPro" id="IPR051313">
    <property type="entry name" value="Bact_iron-sidero_bind"/>
</dbReference>
<organism evidence="8 9">
    <name type="scientific">Ktedonospora formicarum</name>
    <dbReference type="NCBI Taxonomy" id="2778364"/>
    <lineage>
        <taxon>Bacteria</taxon>
        <taxon>Bacillati</taxon>
        <taxon>Chloroflexota</taxon>
        <taxon>Ktedonobacteria</taxon>
        <taxon>Ktedonobacterales</taxon>
        <taxon>Ktedonobacteraceae</taxon>
        <taxon>Ktedonospora</taxon>
    </lineage>
</organism>
<keyword evidence="5" id="KW-0175">Coiled coil</keyword>
<proteinExistence type="inferred from homology"/>
<gene>
    <name evidence="8" type="primary">fecB</name>
    <name evidence="8" type="ORF">KSX_06730</name>
</gene>
<dbReference type="PROSITE" id="PS50983">
    <property type="entry name" value="FE_B12_PBP"/>
    <property type="match status" value="1"/>
</dbReference>
<reference evidence="8" key="1">
    <citation type="submission" date="2020-10" db="EMBL/GenBank/DDBJ databases">
        <title>Taxonomic study of unclassified bacteria belonging to the class Ktedonobacteria.</title>
        <authorList>
            <person name="Yabe S."/>
            <person name="Wang C.M."/>
            <person name="Zheng Y."/>
            <person name="Sakai Y."/>
            <person name="Cavaletti L."/>
            <person name="Monciardini P."/>
            <person name="Donadio S."/>
        </authorList>
    </citation>
    <scope>NUCLEOTIDE SEQUENCE</scope>
    <source>
        <strain evidence="8">SOSP1-1</strain>
    </source>
</reference>
<keyword evidence="9" id="KW-1185">Reference proteome</keyword>
<sequence>MKKLLTIFPICMLLVILFTACGGQTSTGSNGQGNDSGERVIKHAMGETKVSAHPQRVVVLDTGELDDAIALGVTPVGAVSALKDSGYMSYLQDKTKNIVNVGTISQPNLEKIASLNPDLILSSKMRHESIYDKLSQIAPTVFSVETGAPWKENFMLYANALNKVAEANALMQQYNQKIDTLKSKLGDNLSKTHVSIVRVLPDRVRLYMHQTFIGSILDDAGLPRPTSQDAQKKFAEEVSYENISSMDGDVIFLCNYGDSKAKLQELTNQPQWQKLQAVKNGKVFQVSDDLWMLGIGVGAATKVVDELTTDLTK</sequence>
<comment type="similarity">
    <text evidence="2">Belongs to the bacterial solute-binding protein 8 family.</text>
</comment>
<dbReference type="RefSeq" id="WP_220192046.1">
    <property type="nucleotide sequence ID" value="NZ_BNJF01000001.1"/>
</dbReference>
<evidence type="ECO:0000256" key="6">
    <source>
        <dbReference type="SAM" id="SignalP"/>
    </source>
</evidence>